<dbReference type="RefSeq" id="WP_136970189.1">
    <property type="nucleotide sequence ID" value="NZ_JARZHI010000115.1"/>
</dbReference>
<accession>A0ABT6P9G0</accession>
<dbReference type="PROSITE" id="PS51257">
    <property type="entry name" value="PROKAR_LIPOPROTEIN"/>
    <property type="match status" value="1"/>
</dbReference>
<feature type="compositionally biased region" description="Polar residues" evidence="1">
    <location>
        <begin position="35"/>
        <end position="50"/>
    </location>
</feature>
<evidence type="ECO:0000256" key="1">
    <source>
        <dbReference type="SAM" id="MobiDB-lite"/>
    </source>
</evidence>
<comment type="caution">
    <text evidence="3">The sequence shown here is derived from an EMBL/GenBank/DDBJ whole genome shotgun (WGS) entry which is preliminary data.</text>
</comment>
<dbReference type="EMBL" id="JARZHI010000115">
    <property type="protein sequence ID" value="MDI1437265.1"/>
    <property type="molecule type" value="Genomic_DNA"/>
</dbReference>
<proteinExistence type="predicted"/>
<evidence type="ECO:0000313" key="4">
    <source>
        <dbReference type="Proteomes" id="UP001160301"/>
    </source>
</evidence>
<sequence length="322" mass="34143">MPLPPRRATALLALLSLACGCRDATSPTERAPSAVLTQSVSAAPTSTSNEAPRKAEPLGPASPLVEFEGLAKLDHKPLAVLRERNPWLMVLGSDVPTIVVYEDGLVVYHKLVEKKAEALTVNVGAEAAKKLVEELATADFMALPPQISVTAATDQPTVGIALRQGSQWKYASVEGLGRNGKATAAGTGEAPAVFVRVYQRLANFDAPGATPWEPETIEIMLWDFSHARKPPLPWPAGIPAPPAGVKPPKEGGVYHHHVPGRHEAATRAFLASLEQSQGVSVGDASTSIGVRRVIPSDDYIRSMILCAWTKSIPGAKIPTGCR</sequence>
<keyword evidence="4" id="KW-1185">Reference proteome</keyword>
<name>A0ABT6P9G0_9BACT</name>
<feature type="signal peptide" evidence="2">
    <location>
        <begin position="1"/>
        <end position="24"/>
    </location>
</feature>
<keyword evidence="2" id="KW-0732">Signal</keyword>
<evidence type="ECO:0000256" key="2">
    <source>
        <dbReference type="SAM" id="SignalP"/>
    </source>
</evidence>
<reference evidence="3 4" key="1">
    <citation type="submission" date="2023-04" db="EMBL/GenBank/DDBJ databases">
        <title>The genome sequence of Polyangium sorediatum DSM14670.</title>
        <authorList>
            <person name="Zhang X."/>
        </authorList>
    </citation>
    <scope>NUCLEOTIDE SEQUENCE [LARGE SCALE GENOMIC DNA]</scope>
    <source>
        <strain evidence="3 4">DSM 14670</strain>
    </source>
</reference>
<gene>
    <name evidence="3" type="ORF">QHF89_47600</name>
</gene>
<feature type="chain" id="PRO_5046430335" description="Lipoprotein" evidence="2">
    <location>
        <begin position="25"/>
        <end position="322"/>
    </location>
</feature>
<organism evidence="3 4">
    <name type="scientific">Polyangium sorediatum</name>
    <dbReference type="NCBI Taxonomy" id="889274"/>
    <lineage>
        <taxon>Bacteria</taxon>
        <taxon>Pseudomonadati</taxon>
        <taxon>Myxococcota</taxon>
        <taxon>Polyangia</taxon>
        <taxon>Polyangiales</taxon>
        <taxon>Polyangiaceae</taxon>
        <taxon>Polyangium</taxon>
    </lineage>
</organism>
<protein>
    <recommendedName>
        <fullName evidence="5">Lipoprotein</fullName>
    </recommendedName>
</protein>
<dbReference type="Proteomes" id="UP001160301">
    <property type="component" value="Unassembled WGS sequence"/>
</dbReference>
<feature type="region of interest" description="Disordered" evidence="1">
    <location>
        <begin position="26"/>
        <end position="58"/>
    </location>
</feature>
<evidence type="ECO:0000313" key="3">
    <source>
        <dbReference type="EMBL" id="MDI1437265.1"/>
    </source>
</evidence>
<evidence type="ECO:0008006" key="5">
    <source>
        <dbReference type="Google" id="ProtNLM"/>
    </source>
</evidence>